<evidence type="ECO:0000313" key="2">
    <source>
        <dbReference type="Proteomes" id="UP000269396"/>
    </source>
</evidence>
<proteinExistence type="predicted"/>
<evidence type="ECO:0000313" key="1">
    <source>
        <dbReference type="EMBL" id="VDP57013.1"/>
    </source>
</evidence>
<name>A0A183P9P5_9TREM</name>
<sequence>AAVGTESRIIKLHNRVDIPFETQFNASKPSFICVKQIALSNWSLSCSFHPGIFDIHTLLSINISSQIIRILGYRFFMETTHIKFFQSSSTGV</sequence>
<reference evidence="1 2" key="1">
    <citation type="submission" date="2018-11" db="EMBL/GenBank/DDBJ databases">
        <authorList>
            <consortium name="Pathogen Informatics"/>
        </authorList>
    </citation>
    <scope>NUCLEOTIDE SEQUENCE [LARGE SCALE GENOMIC DNA]</scope>
    <source>
        <strain>Denwood</strain>
        <strain evidence="2">Zambia</strain>
    </source>
</reference>
<accession>A0A183P9P5</accession>
<keyword evidence="2" id="KW-1185">Reference proteome</keyword>
<dbReference type="AlphaFoldDB" id="A0A183P9P5"/>
<protein>
    <submittedName>
        <fullName evidence="1">Uncharacterized protein</fullName>
    </submittedName>
</protein>
<feature type="non-terminal residue" evidence="1">
    <location>
        <position position="1"/>
    </location>
</feature>
<dbReference type="Proteomes" id="UP000269396">
    <property type="component" value="Unassembled WGS sequence"/>
</dbReference>
<gene>
    <name evidence="1" type="ORF">SMTD_LOCUS11078</name>
</gene>
<organism evidence="1 2">
    <name type="scientific">Schistosoma mattheei</name>
    <dbReference type="NCBI Taxonomy" id="31246"/>
    <lineage>
        <taxon>Eukaryota</taxon>
        <taxon>Metazoa</taxon>
        <taxon>Spiralia</taxon>
        <taxon>Lophotrochozoa</taxon>
        <taxon>Platyhelminthes</taxon>
        <taxon>Trematoda</taxon>
        <taxon>Digenea</taxon>
        <taxon>Strigeidida</taxon>
        <taxon>Schistosomatoidea</taxon>
        <taxon>Schistosomatidae</taxon>
        <taxon>Schistosoma</taxon>
    </lineage>
</organism>
<dbReference type="EMBL" id="UZAL01031143">
    <property type="protein sequence ID" value="VDP57013.1"/>
    <property type="molecule type" value="Genomic_DNA"/>
</dbReference>